<dbReference type="GO" id="GO:0009507">
    <property type="term" value="C:chloroplast"/>
    <property type="evidence" value="ECO:0007669"/>
    <property type="project" value="UniProtKB-SubCell"/>
</dbReference>
<comment type="similarity">
    <text evidence="2 13">Belongs to the ferritin family.</text>
</comment>
<dbReference type="PROSITE" id="PS00204">
    <property type="entry name" value="FERRITIN_2"/>
    <property type="match status" value="1"/>
</dbReference>
<comment type="catalytic activity">
    <reaction evidence="11 13">
        <text>4 Fe(2+) + O2 + 4 H(+) = 4 Fe(3+) + 2 H2O</text>
        <dbReference type="Rhea" id="RHEA:11148"/>
        <dbReference type="ChEBI" id="CHEBI:15377"/>
        <dbReference type="ChEBI" id="CHEBI:15378"/>
        <dbReference type="ChEBI" id="CHEBI:15379"/>
        <dbReference type="ChEBI" id="CHEBI:29033"/>
        <dbReference type="ChEBI" id="CHEBI:29034"/>
        <dbReference type="EC" id="1.16.3.1"/>
    </reaction>
</comment>
<keyword evidence="13" id="KW-0560">Oxidoreductase</keyword>
<feature type="domain" description="Ferritin-like diiron" evidence="14">
    <location>
        <begin position="89"/>
        <end position="214"/>
    </location>
</feature>
<evidence type="ECO:0000256" key="8">
    <source>
        <dbReference type="ARBA" id="ARBA00023004"/>
    </source>
</evidence>
<feature type="binding site" evidence="12">
    <location>
        <position position="196"/>
    </location>
    <ligand>
        <name>Fe cation</name>
        <dbReference type="ChEBI" id="CHEBI:24875"/>
        <label>1</label>
    </ligand>
</feature>
<evidence type="ECO:0000256" key="1">
    <source>
        <dbReference type="ARBA" id="ARBA00004229"/>
    </source>
</evidence>
<evidence type="ECO:0000256" key="7">
    <source>
        <dbReference type="ARBA" id="ARBA00022946"/>
    </source>
</evidence>
<dbReference type="CDD" id="cd01056">
    <property type="entry name" value="Euk_Ferritin"/>
    <property type="match status" value="1"/>
</dbReference>
<dbReference type="Gene3D" id="1.20.1260.10">
    <property type="match status" value="2"/>
</dbReference>
<protein>
    <recommendedName>
        <fullName evidence="13">Ferritin</fullName>
        <ecNumber evidence="13">1.16.3.1</ecNumber>
    </recommendedName>
</protein>
<keyword evidence="6 12" id="KW-0479">Metal-binding</keyword>
<accession>A0A1J7HUJ7</accession>
<dbReference type="AlphaFoldDB" id="A0A1J7HUJ7"/>
<dbReference type="GO" id="GO:0008198">
    <property type="term" value="F:ferrous iron binding"/>
    <property type="evidence" value="ECO:0007669"/>
    <property type="project" value="TreeGrafter"/>
</dbReference>
<dbReference type="InterPro" id="IPR012347">
    <property type="entry name" value="Ferritin-like"/>
</dbReference>
<dbReference type="GO" id="GO:0006826">
    <property type="term" value="P:iron ion transport"/>
    <property type="evidence" value="ECO:0007669"/>
    <property type="project" value="InterPro"/>
</dbReference>
<dbReference type="PANTHER" id="PTHR11431">
    <property type="entry name" value="FERRITIN"/>
    <property type="match status" value="1"/>
</dbReference>
<dbReference type="GO" id="GO:0006879">
    <property type="term" value="P:intracellular iron ion homeostasis"/>
    <property type="evidence" value="ECO:0007669"/>
    <property type="project" value="UniProtKB-KW"/>
</dbReference>
<evidence type="ECO:0000256" key="10">
    <source>
        <dbReference type="ARBA" id="ARBA00026060"/>
    </source>
</evidence>
<keyword evidence="16" id="KW-1185">Reference proteome</keyword>
<keyword evidence="4" id="KW-0150">Chloroplast</keyword>
<feature type="binding site" evidence="12">
    <location>
        <position position="106"/>
    </location>
    <ligand>
        <name>Fe cation</name>
        <dbReference type="ChEBI" id="CHEBI:24875"/>
        <label>1</label>
    </ligand>
</feature>
<evidence type="ECO:0000256" key="2">
    <source>
        <dbReference type="ARBA" id="ARBA00007513"/>
    </source>
</evidence>
<dbReference type="GO" id="GO:0008199">
    <property type="term" value="F:ferric iron binding"/>
    <property type="evidence" value="ECO:0007669"/>
    <property type="project" value="InterPro"/>
</dbReference>
<evidence type="ECO:0000256" key="4">
    <source>
        <dbReference type="ARBA" id="ARBA00022528"/>
    </source>
</evidence>
<evidence type="ECO:0000259" key="14">
    <source>
        <dbReference type="PROSITE" id="PS50905"/>
    </source>
</evidence>
<keyword evidence="3 13" id="KW-0409">Iron storage</keyword>
<organism evidence="15 16">
    <name type="scientific">Lupinus angustifolius</name>
    <name type="common">Narrow-leaved blue lupine</name>
    <dbReference type="NCBI Taxonomy" id="3871"/>
    <lineage>
        <taxon>Eukaryota</taxon>
        <taxon>Viridiplantae</taxon>
        <taxon>Streptophyta</taxon>
        <taxon>Embryophyta</taxon>
        <taxon>Tracheophyta</taxon>
        <taxon>Spermatophyta</taxon>
        <taxon>Magnoliopsida</taxon>
        <taxon>eudicotyledons</taxon>
        <taxon>Gunneridae</taxon>
        <taxon>Pentapetalae</taxon>
        <taxon>rosids</taxon>
        <taxon>fabids</taxon>
        <taxon>Fabales</taxon>
        <taxon>Fabaceae</taxon>
        <taxon>Papilionoideae</taxon>
        <taxon>50 kb inversion clade</taxon>
        <taxon>genistoids sensu lato</taxon>
        <taxon>core genistoids</taxon>
        <taxon>Genisteae</taxon>
        <taxon>Lupinus</taxon>
    </lineage>
</organism>
<reference evidence="15 16" key="1">
    <citation type="journal article" date="2017" name="Plant Biotechnol. J.">
        <title>A comprehensive draft genome sequence for lupin (Lupinus angustifolius), an emerging health food: insights into plant-microbe interactions and legume evolution.</title>
        <authorList>
            <person name="Hane J.K."/>
            <person name="Ming Y."/>
            <person name="Kamphuis L.G."/>
            <person name="Nelson M.N."/>
            <person name="Garg G."/>
            <person name="Atkins C.A."/>
            <person name="Bayer P.E."/>
            <person name="Bravo A."/>
            <person name="Bringans S."/>
            <person name="Cannon S."/>
            <person name="Edwards D."/>
            <person name="Foley R."/>
            <person name="Gao L.L."/>
            <person name="Harrison M.J."/>
            <person name="Huang W."/>
            <person name="Hurgobin B."/>
            <person name="Li S."/>
            <person name="Liu C.W."/>
            <person name="McGrath A."/>
            <person name="Morahan G."/>
            <person name="Murray J."/>
            <person name="Weller J."/>
            <person name="Jian J."/>
            <person name="Singh K.B."/>
        </authorList>
    </citation>
    <scope>NUCLEOTIDE SEQUENCE [LARGE SCALE GENOMIC DNA]</scope>
    <source>
        <strain evidence="16">cv. Tanjil</strain>
        <tissue evidence="15">Whole plant</tissue>
    </source>
</reference>
<keyword evidence="5" id="KW-0934">Plastid</keyword>
<dbReference type="PANTHER" id="PTHR11431:SF126">
    <property type="entry name" value="FERRITIN-2, CHLOROPLASTIC-RELATED"/>
    <property type="match status" value="1"/>
</dbReference>
<evidence type="ECO:0000256" key="13">
    <source>
        <dbReference type="RuleBase" id="RU361145"/>
    </source>
</evidence>
<evidence type="ECO:0000256" key="3">
    <source>
        <dbReference type="ARBA" id="ARBA00022434"/>
    </source>
</evidence>
<comment type="function">
    <text evidence="9">Stores iron in a soluble, non-toxic, readily available form. Important for iron homeostasis. Has ferroxidase activity. Iron is taken up in the ferrous form and deposited as ferric hydroxides after oxidation.</text>
</comment>
<dbReference type="EC" id="1.16.3.1" evidence="13"/>
<comment type="subunit">
    <text evidence="10">Oligomer of 24 subunits. There are two types of subunits: L (light) chain and H (heavy) chain. The major chain can be light or heavy, depending on the species and tissue type. The functional molecule forms a roughly spherical shell with a diameter of 12 nm and contains a central cavity into which the insoluble mineral iron core is deposited.</text>
</comment>
<dbReference type="SUPFAM" id="SSF47240">
    <property type="entry name" value="Ferritin-like"/>
    <property type="match status" value="1"/>
</dbReference>
<comment type="function">
    <text evidence="13">Stores iron in a soluble, non-toxic, readily available form. Important for iron homeostasis. Iron is taken up in the ferrous form and deposited as ferric hydroxides after oxidation.</text>
</comment>
<dbReference type="OMA" id="VIPTELH"/>
<dbReference type="InterPro" id="IPR009040">
    <property type="entry name" value="Ferritin-like_diiron"/>
</dbReference>
<dbReference type="PROSITE" id="PS50905">
    <property type="entry name" value="FERRITIN_LIKE"/>
    <property type="match status" value="1"/>
</dbReference>
<evidence type="ECO:0000256" key="12">
    <source>
        <dbReference type="PIRSR" id="PIRSR601519-1"/>
    </source>
</evidence>
<dbReference type="InterPro" id="IPR014034">
    <property type="entry name" value="Ferritin_CS"/>
</dbReference>
<comment type="subcellular location">
    <subcellularLocation>
        <location evidence="1">Plastid</location>
        <location evidence="1">Chloroplast</location>
    </subcellularLocation>
</comment>
<dbReference type="Gramene" id="OIW16490">
    <property type="protein sequence ID" value="OIW16490"/>
    <property type="gene ID" value="TanjilG_32160"/>
</dbReference>
<dbReference type="STRING" id="3871.A0A1J7HUJ7"/>
<proteinExistence type="inferred from homology"/>
<dbReference type="EMBL" id="CM007362">
    <property type="protein sequence ID" value="OIW16490.1"/>
    <property type="molecule type" value="Genomic_DNA"/>
</dbReference>
<evidence type="ECO:0000256" key="5">
    <source>
        <dbReference type="ARBA" id="ARBA00022640"/>
    </source>
</evidence>
<dbReference type="Proteomes" id="UP000188354">
    <property type="component" value="Chromosome LG02"/>
</dbReference>
<keyword evidence="8 12" id="KW-0408">Iron</keyword>
<keyword evidence="7" id="KW-0809">Transit peptide</keyword>
<dbReference type="InterPro" id="IPR009078">
    <property type="entry name" value="Ferritin-like_SF"/>
</dbReference>
<dbReference type="InterPro" id="IPR001519">
    <property type="entry name" value="Ferritin"/>
</dbReference>
<evidence type="ECO:0000256" key="6">
    <source>
        <dbReference type="ARBA" id="ARBA00022723"/>
    </source>
</evidence>
<feature type="binding site" evidence="12">
    <location>
        <position position="162"/>
    </location>
    <ligand>
        <name>Fe cation</name>
        <dbReference type="ChEBI" id="CHEBI:24875"/>
        <label>1</label>
    </ligand>
</feature>
<gene>
    <name evidence="15" type="ORF">TanjilG_32160</name>
</gene>
<name>A0A1J7HUJ7_LUPAN</name>
<evidence type="ECO:0000256" key="11">
    <source>
        <dbReference type="ARBA" id="ARBA00047990"/>
    </source>
</evidence>
<dbReference type="InterPro" id="IPR008331">
    <property type="entry name" value="Ferritin_DPS_dom"/>
</dbReference>
<sequence length="234" mass="26187">MSLGSCSTISVSLSSRAKFLPSSLSSSVKGSSSVRFSNKNVACGVKVHASSKEANNNQTLLNITFEPFEEVKKELLHIPTTLHASLARQNYHDHCEAALNAQINVEYNISYVYHAMYAFFDRDNNKRGGRVRLQTMLRPFSEFDDAEKSDALNAMELTLSLERLNNEKLLNLHSIANEKNDVQLVDFIESEFLVGQVEDIKKISEYVAQLRRMGNGHGVWHFDQMLLNGGVAAC</sequence>
<evidence type="ECO:0000313" key="16">
    <source>
        <dbReference type="Proteomes" id="UP000188354"/>
    </source>
</evidence>
<dbReference type="GO" id="GO:0004322">
    <property type="term" value="F:ferroxidase activity"/>
    <property type="evidence" value="ECO:0007669"/>
    <property type="project" value="UniProtKB-EC"/>
</dbReference>
<evidence type="ECO:0000256" key="9">
    <source>
        <dbReference type="ARBA" id="ARBA00025111"/>
    </source>
</evidence>
<evidence type="ECO:0000313" key="15">
    <source>
        <dbReference type="EMBL" id="OIW16490.1"/>
    </source>
</evidence>
<dbReference type="Pfam" id="PF00210">
    <property type="entry name" value="Ferritin"/>
    <property type="match status" value="1"/>
</dbReference>